<keyword evidence="2" id="KW-0449">Lipoprotein</keyword>
<evidence type="ECO:0000313" key="3">
    <source>
        <dbReference type="Proteomes" id="UP000264036"/>
    </source>
</evidence>
<dbReference type="Pfam" id="PF12790">
    <property type="entry name" value="T6SS-SciN"/>
    <property type="match status" value="1"/>
</dbReference>
<dbReference type="Proteomes" id="UP000264036">
    <property type="component" value="Unassembled WGS sequence"/>
</dbReference>
<dbReference type="Gene3D" id="2.60.40.4150">
    <property type="entry name" value="Type VI secretion system, lipoprotein SciN"/>
    <property type="match status" value="1"/>
</dbReference>
<sequence>MTFIYNKIMKLGAVGLIAAGVLAGCASTESKMAVPYIIELKADSQVNPNASGKPSPVKVTVYELKSTNAFDTADYFALMKDPRAVLGDQMLEVNSRIIKPGSTEEIKASGSTQAKALGIVASYRDLNNSQWRLVVDLPEAETTNFYKFWQFSPDEKRIRVDVQRAAVNVNKTEPK</sequence>
<dbReference type="EMBL" id="DOEK01000039">
    <property type="protein sequence ID" value="HBP31398.1"/>
    <property type="molecule type" value="Genomic_DNA"/>
</dbReference>
<name>A0A356LL06_9BURK</name>
<organism evidence="2 3">
    <name type="scientific">Advenella kashmirensis</name>
    <dbReference type="NCBI Taxonomy" id="310575"/>
    <lineage>
        <taxon>Bacteria</taxon>
        <taxon>Pseudomonadati</taxon>
        <taxon>Pseudomonadota</taxon>
        <taxon>Betaproteobacteria</taxon>
        <taxon>Burkholderiales</taxon>
        <taxon>Alcaligenaceae</taxon>
    </lineage>
</organism>
<dbReference type="PANTHER" id="PTHR37625">
    <property type="entry name" value="OUTER MEMBRANE LIPOPROTEIN-RELATED"/>
    <property type="match status" value="1"/>
</dbReference>
<dbReference type="InterPro" id="IPR017734">
    <property type="entry name" value="T6SS_SciN"/>
</dbReference>
<dbReference type="NCBIfam" id="TIGR03352">
    <property type="entry name" value="VI_chp_3"/>
    <property type="match status" value="1"/>
</dbReference>
<evidence type="ECO:0000313" key="2">
    <source>
        <dbReference type="EMBL" id="HBP31398.1"/>
    </source>
</evidence>
<keyword evidence="1" id="KW-0732">Signal</keyword>
<dbReference type="PANTHER" id="PTHR37625:SF4">
    <property type="entry name" value="OUTER MEMBRANE LIPOPROTEIN"/>
    <property type="match status" value="1"/>
</dbReference>
<evidence type="ECO:0000256" key="1">
    <source>
        <dbReference type="SAM" id="SignalP"/>
    </source>
</evidence>
<dbReference type="AlphaFoldDB" id="A0A356LL06"/>
<dbReference type="InterPro" id="IPR038706">
    <property type="entry name" value="Type_VI_SciN-like_sf"/>
</dbReference>
<reference evidence="2 3" key="1">
    <citation type="journal article" date="2018" name="Nat. Biotechnol.">
        <title>A standardized bacterial taxonomy based on genome phylogeny substantially revises the tree of life.</title>
        <authorList>
            <person name="Parks D.H."/>
            <person name="Chuvochina M."/>
            <person name="Waite D.W."/>
            <person name="Rinke C."/>
            <person name="Skarshewski A."/>
            <person name="Chaumeil P.A."/>
            <person name="Hugenholtz P."/>
        </authorList>
    </citation>
    <scope>NUCLEOTIDE SEQUENCE [LARGE SCALE GENOMIC DNA]</scope>
    <source>
        <strain evidence="2">UBA10707</strain>
    </source>
</reference>
<feature type="chain" id="PRO_5016817639" evidence="1">
    <location>
        <begin position="24"/>
        <end position="175"/>
    </location>
</feature>
<dbReference type="PROSITE" id="PS51257">
    <property type="entry name" value="PROKAR_LIPOPROTEIN"/>
    <property type="match status" value="1"/>
</dbReference>
<accession>A0A356LL06</accession>
<gene>
    <name evidence="2" type="primary">tssJ</name>
    <name evidence="2" type="ORF">DD666_18565</name>
</gene>
<comment type="caution">
    <text evidence="2">The sequence shown here is derived from an EMBL/GenBank/DDBJ whole genome shotgun (WGS) entry which is preliminary data.</text>
</comment>
<protein>
    <submittedName>
        <fullName evidence="2">Type VI secretion system lipoprotein TssJ</fullName>
    </submittedName>
</protein>
<feature type="signal peptide" evidence="1">
    <location>
        <begin position="1"/>
        <end position="23"/>
    </location>
</feature>
<proteinExistence type="predicted"/>